<comment type="caution">
    <text evidence="2">The sequence shown here is derived from an EMBL/GenBank/DDBJ whole genome shotgun (WGS) entry which is preliminary data.</text>
</comment>
<evidence type="ECO:0000313" key="3">
    <source>
        <dbReference type="Proteomes" id="UP000794436"/>
    </source>
</evidence>
<dbReference type="AlphaFoldDB" id="A0A8K1CFE6"/>
<feature type="coiled-coil region" evidence="1">
    <location>
        <begin position="26"/>
        <end position="86"/>
    </location>
</feature>
<dbReference type="Proteomes" id="UP000794436">
    <property type="component" value="Unassembled WGS sequence"/>
</dbReference>
<keyword evidence="3" id="KW-1185">Reference proteome</keyword>
<keyword evidence="1" id="KW-0175">Coiled coil</keyword>
<evidence type="ECO:0000313" key="2">
    <source>
        <dbReference type="EMBL" id="TMW61553.1"/>
    </source>
</evidence>
<evidence type="ECO:0000256" key="1">
    <source>
        <dbReference type="SAM" id="Coils"/>
    </source>
</evidence>
<gene>
    <name evidence="2" type="ORF">Poli38472_012744</name>
</gene>
<dbReference type="EMBL" id="SPLM01000076">
    <property type="protein sequence ID" value="TMW61553.1"/>
    <property type="molecule type" value="Genomic_DNA"/>
</dbReference>
<proteinExistence type="predicted"/>
<sequence>MTTRVLLTTIAVGGPLVWMLASYVKCRAAEEDAEREEEALHAAALNALVAERLAYESTAAAATQQANELEARTNAKAAELELLRARMLVAAMTTALNQTFVMSALKQIH</sequence>
<name>A0A8K1CFE6_PYTOL</name>
<protein>
    <submittedName>
        <fullName evidence="2">Uncharacterized protein</fullName>
    </submittedName>
</protein>
<reference evidence="2" key="1">
    <citation type="submission" date="2019-03" db="EMBL/GenBank/DDBJ databases">
        <title>Long read genome sequence of the mycoparasitic Pythium oligandrum ATCC 38472 isolated from sugarbeet rhizosphere.</title>
        <authorList>
            <person name="Gaulin E."/>
        </authorList>
    </citation>
    <scope>NUCLEOTIDE SEQUENCE</scope>
    <source>
        <strain evidence="2">ATCC 38472_TT</strain>
    </source>
</reference>
<organism evidence="2 3">
    <name type="scientific">Pythium oligandrum</name>
    <name type="common">Mycoparasitic fungus</name>
    <dbReference type="NCBI Taxonomy" id="41045"/>
    <lineage>
        <taxon>Eukaryota</taxon>
        <taxon>Sar</taxon>
        <taxon>Stramenopiles</taxon>
        <taxon>Oomycota</taxon>
        <taxon>Peronosporomycetes</taxon>
        <taxon>Pythiales</taxon>
        <taxon>Pythiaceae</taxon>
        <taxon>Pythium</taxon>
    </lineage>
</organism>
<accession>A0A8K1CFE6</accession>